<dbReference type="AlphaFoldDB" id="A0A2G5VK62"/>
<dbReference type="Proteomes" id="UP000230233">
    <property type="component" value="Chromosome I"/>
</dbReference>
<feature type="coiled-coil region" evidence="1">
    <location>
        <begin position="50"/>
        <end position="77"/>
    </location>
</feature>
<evidence type="ECO:0000313" key="2">
    <source>
        <dbReference type="EMBL" id="PIC52153.1"/>
    </source>
</evidence>
<comment type="caution">
    <text evidence="2">The sequence shown here is derived from an EMBL/GenBank/DDBJ whole genome shotgun (WGS) entry which is preliminary data.</text>
</comment>
<accession>A0A2G5VK62</accession>
<evidence type="ECO:0000313" key="3">
    <source>
        <dbReference type="Proteomes" id="UP000230233"/>
    </source>
</evidence>
<dbReference type="PANTHER" id="PTHR31128:SF8">
    <property type="entry name" value="PROTEIN CBG12549"/>
    <property type="match status" value="1"/>
</dbReference>
<evidence type="ECO:0000256" key="1">
    <source>
        <dbReference type="SAM" id="Coils"/>
    </source>
</evidence>
<proteinExistence type="predicted"/>
<dbReference type="PANTHER" id="PTHR31128">
    <property type="entry name" value="PROTEIN CBR-CLEC-135-RELATED"/>
    <property type="match status" value="1"/>
</dbReference>
<dbReference type="EMBL" id="PDUG01000001">
    <property type="protein sequence ID" value="PIC52153.1"/>
    <property type="molecule type" value="Genomic_DNA"/>
</dbReference>
<protein>
    <submittedName>
        <fullName evidence="2">Uncharacterized protein</fullName>
    </submittedName>
</protein>
<name>A0A2G5VK62_9PELO</name>
<keyword evidence="3" id="KW-1185">Reference proteome</keyword>
<dbReference type="OrthoDB" id="5795861at2759"/>
<gene>
    <name evidence="2" type="primary">Cni-T09B4.3</name>
    <name evidence="2" type="synonym">Cnig_chr_I.g2374</name>
    <name evidence="2" type="ORF">B9Z55_002374</name>
</gene>
<organism evidence="2 3">
    <name type="scientific">Caenorhabditis nigoni</name>
    <dbReference type="NCBI Taxonomy" id="1611254"/>
    <lineage>
        <taxon>Eukaryota</taxon>
        <taxon>Metazoa</taxon>
        <taxon>Ecdysozoa</taxon>
        <taxon>Nematoda</taxon>
        <taxon>Chromadorea</taxon>
        <taxon>Rhabditida</taxon>
        <taxon>Rhabditina</taxon>
        <taxon>Rhabditomorpha</taxon>
        <taxon>Rhabditoidea</taxon>
        <taxon>Rhabditidae</taxon>
        <taxon>Peloderinae</taxon>
        <taxon>Caenorhabditis</taxon>
    </lineage>
</organism>
<keyword evidence="1" id="KW-0175">Coiled coil</keyword>
<sequence length="203" mass="23313">MPDDKDKSSIINDCELFVVEADSFSRIHARKDTDSEPKSLIFAAGTPINRDESLEQLREFVTNLEKSEEKNKAEKAKKKQGYFMGFLTQGQAEKEVVIPAQFATYYRIDDQLDSSKPPKDSNISLNLFVCYLNSRNRYHHYPIIKKEEPNSRAVFQLGHFSITKTSNEPIFSSIKSLLKHYTQFVYIDSITETDGIEVSVFPK</sequence>
<reference evidence="3" key="1">
    <citation type="submission" date="2017-10" db="EMBL/GenBank/DDBJ databases">
        <title>Rapid genome shrinkage in a self-fertile nematode reveals novel sperm competition proteins.</title>
        <authorList>
            <person name="Yin D."/>
            <person name="Schwarz E.M."/>
            <person name="Thomas C.G."/>
            <person name="Felde R.L."/>
            <person name="Korf I.F."/>
            <person name="Cutter A.D."/>
            <person name="Schartner C.M."/>
            <person name="Ralston E.J."/>
            <person name="Meyer B.J."/>
            <person name="Haag E.S."/>
        </authorList>
    </citation>
    <scope>NUCLEOTIDE SEQUENCE [LARGE SCALE GENOMIC DNA]</scope>
    <source>
        <strain evidence="3">JU1422</strain>
    </source>
</reference>